<keyword evidence="5" id="KW-0576">Peroxisome</keyword>
<accession>A0A7D6HU99</accession>
<name>A0A7D6HU99_9MYCO</name>
<organism evidence="7 8">
    <name type="scientific">Mycobacterium vicinigordonae</name>
    <dbReference type="NCBI Taxonomy" id="1719132"/>
    <lineage>
        <taxon>Bacteria</taxon>
        <taxon>Bacillati</taxon>
        <taxon>Actinomycetota</taxon>
        <taxon>Actinomycetes</taxon>
        <taxon>Mycobacteriales</taxon>
        <taxon>Mycobacteriaceae</taxon>
        <taxon>Mycobacterium</taxon>
    </lineage>
</organism>
<gene>
    <name evidence="7" type="ORF">H0P51_09570</name>
</gene>
<evidence type="ECO:0000256" key="1">
    <source>
        <dbReference type="ARBA" id="ARBA00004275"/>
    </source>
</evidence>
<evidence type="ECO:0000313" key="7">
    <source>
        <dbReference type="EMBL" id="QLL10111.1"/>
    </source>
</evidence>
<reference evidence="8" key="1">
    <citation type="submission" date="2020-07" db="EMBL/GenBank/DDBJ databases">
        <title>Description of Mycobacterium gordonae subsp. intergordonae subsp.nov. and Mycobacterium gordonae subsp. gordonae subsp. nov.</title>
        <authorList>
            <person name="Yu X."/>
        </authorList>
    </citation>
    <scope>NUCLEOTIDE SEQUENCE [LARGE SCALE GENOMIC DNA]</scope>
    <source>
        <strain evidence="8">24</strain>
    </source>
</reference>
<comment type="similarity">
    <text evidence="2">Belongs to the short-chain dehydrogenases/reductases (SDR) family.</text>
</comment>
<dbReference type="Gene3D" id="3.40.50.720">
    <property type="entry name" value="NAD(P)-binding Rossmann-like Domain"/>
    <property type="match status" value="1"/>
</dbReference>
<dbReference type="FunFam" id="3.40.50.720:FF:000301">
    <property type="entry name" value="Hydroxysteroid dehydrogenase like 2"/>
    <property type="match status" value="1"/>
</dbReference>
<dbReference type="SUPFAM" id="SSF51735">
    <property type="entry name" value="NAD(P)-binding Rossmann-fold domains"/>
    <property type="match status" value="1"/>
</dbReference>
<dbReference type="InterPro" id="IPR057326">
    <property type="entry name" value="KR_dom"/>
</dbReference>
<dbReference type="SMART" id="SM00822">
    <property type="entry name" value="PKS_KR"/>
    <property type="match status" value="1"/>
</dbReference>
<dbReference type="InterPro" id="IPR036291">
    <property type="entry name" value="NAD(P)-bd_dom_sf"/>
</dbReference>
<keyword evidence="8" id="KW-1185">Reference proteome</keyword>
<feature type="domain" description="Ketoreductase" evidence="6">
    <location>
        <begin position="4"/>
        <end position="179"/>
    </location>
</feature>
<dbReference type="InterPro" id="IPR002347">
    <property type="entry name" value="SDR_fam"/>
</dbReference>
<protein>
    <submittedName>
        <fullName evidence="7">SDR family oxidoreductase</fullName>
    </submittedName>
</protein>
<dbReference type="InterPro" id="IPR051935">
    <property type="entry name" value="HSDL2"/>
</dbReference>
<evidence type="ECO:0000256" key="5">
    <source>
        <dbReference type="ARBA" id="ARBA00023140"/>
    </source>
</evidence>
<dbReference type="Pfam" id="PF00106">
    <property type="entry name" value="adh_short"/>
    <property type="match status" value="1"/>
</dbReference>
<keyword evidence="3" id="KW-0521">NADP</keyword>
<dbReference type="Proteomes" id="UP000510682">
    <property type="component" value="Chromosome"/>
</dbReference>
<proteinExistence type="inferred from homology"/>
<evidence type="ECO:0000256" key="2">
    <source>
        <dbReference type="ARBA" id="ARBA00006484"/>
    </source>
</evidence>
<dbReference type="PRINTS" id="PR00081">
    <property type="entry name" value="GDHRDH"/>
</dbReference>
<dbReference type="PANTHER" id="PTHR42808:SF3">
    <property type="entry name" value="HYDROXYSTEROID DEHYDROGENASE-LIKE PROTEIN 2"/>
    <property type="match status" value="1"/>
</dbReference>
<keyword evidence="4" id="KW-0560">Oxidoreductase</keyword>
<dbReference type="EMBL" id="CP059165">
    <property type="protein sequence ID" value="QLL10111.1"/>
    <property type="molecule type" value="Genomic_DNA"/>
</dbReference>
<evidence type="ECO:0000259" key="6">
    <source>
        <dbReference type="SMART" id="SM00822"/>
    </source>
</evidence>
<dbReference type="AlphaFoldDB" id="A0A7D6HU99"/>
<dbReference type="KEGG" id="mgor:H0P51_09570"/>
<sequence length="277" mass="29105">MAGSVVLITGASRGIGREMALRVARDGARVALLAKTATPHPKLPGTLDETADAVRAAGGEPLPIVCDVRDEASVSDAVATVAEIFGGIDVVVNNAGAIDLRRTPELAAKHFGRLLDINVLGPYAVVNAAVGHLRNADNPHIVNVSPPVNLDPSWFAPYVGHTVGKYAESLLVLGWAAEFASIPIAVNALWPAVTVASEGMVAVLGRAEAFAQARSPRTMADALYSMIIRPAAEYTGNFVTDEQVLREDGVEDFSGYRLADREEDLTASFYLSSATGS</sequence>
<evidence type="ECO:0000313" key="8">
    <source>
        <dbReference type="Proteomes" id="UP000510682"/>
    </source>
</evidence>
<dbReference type="PANTHER" id="PTHR42808">
    <property type="entry name" value="HYDROXYSTEROID DEHYDROGENASE-LIKE PROTEIN 2"/>
    <property type="match status" value="1"/>
</dbReference>
<evidence type="ECO:0000256" key="4">
    <source>
        <dbReference type="ARBA" id="ARBA00023002"/>
    </source>
</evidence>
<reference evidence="7 8" key="2">
    <citation type="submission" date="2020-07" db="EMBL/GenBank/DDBJ databases">
        <authorList>
            <person name="Yu X."/>
        </authorList>
    </citation>
    <scope>NUCLEOTIDE SEQUENCE [LARGE SCALE GENOMIC DNA]</scope>
    <source>
        <strain evidence="8">24</strain>
    </source>
</reference>
<reference evidence="8" key="3">
    <citation type="submission" date="2023-07" db="EMBL/GenBank/DDBJ databases">
        <title>Description of Mycobacterium gordonae subsp. intergordonae subsp.nov. and Mycobacterium gordonae subsp. gordonae subsp. nov.</title>
        <authorList>
            <person name="Huang H."/>
        </authorList>
    </citation>
    <scope>NUCLEOTIDE SEQUENCE [LARGE SCALE GENOMIC DNA]</scope>
    <source>
        <strain evidence="8">24</strain>
    </source>
</reference>
<dbReference type="GO" id="GO:0016491">
    <property type="term" value="F:oxidoreductase activity"/>
    <property type="evidence" value="ECO:0007669"/>
    <property type="project" value="UniProtKB-KW"/>
</dbReference>
<dbReference type="NCBIfam" id="NF006133">
    <property type="entry name" value="PRK08278.1"/>
    <property type="match status" value="1"/>
</dbReference>
<evidence type="ECO:0000256" key="3">
    <source>
        <dbReference type="ARBA" id="ARBA00022857"/>
    </source>
</evidence>
<comment type="subcellular location">
    <subcellularLocation>
        <location evidence="1">Peroxisome</location>
    </subcellularLocation>
</comment>